<dbReference type="InterPro" id="IPR010982">
    <property type="entry name" value="Lambda_DNA-bd_dom_sf"/>
</dbReference>
<dbReference type="CDD" id="cd06462">
    <property type="entry name" value="Peptidase_S24_S26"/>
    <property type="match status" value="1"/>
</dbReference>
<gene>
    <name evidence="5" type="ORF">JZX89_00020</name>
</gene>
<evidence type="ECO:0000313" key="5">
    <source>
        <dbReference type="EMBL" id="MBO0129130.1"/>
    </source>
</evidence>
<dbReference type="PANTHER" id="PTHR40661:SF3">
    <property type="entry name" value="FELS-1 PROPHAGE TRANSCRIPTIONAL REGULATOR"/>
    <property type="match status" value="1"/>
</dbReference>
<evidence type="ECO:0000259" key="4">
    <source>
        <dbReference type="Pfam" id="PF00717"/>
    </source>
</evidence>
<dbReference type="Proteomes" id="UP000664699">
    <property type="component" value="Unassembled WGS sequence"/>
</dbReference>
<dbReference type="Pfam" id="PF00717">
    <property type="entry name" value="Peptidase_S24"/>
    <property type="match status" value="1"/>
</dbReference>
<dbReference type="PANTHER" id="PTHR40661">
    <property type="match status" value="1"/>
</dbReference>
<dbReference type="RefSeq" id="WP_207132709.1">
    <property type="nucleotide sequence ID" value="NZ_JAFLNA010000001.1"/>
</dbReference>
<evidence type="ECO:0000313" key="6">
    <source>
        <dbReference type="Proteomes" id="UP000664699"/>
    </source>
</evidence>
<dbReference type="EMBL" id="JAFLNA010000001">
    <property type="protein sequence ID" value="MBO0129130.1"/>
    <property type="molecule type" value="Genomic_DNA"/>
</dbReference>
<dbReference type="SUPFAM" id="SSF51306">
    <property type="entry name" value="LexA/Signal peptidase"/>
    <property type="match status" value="1"/>
</dbReference>
<evidence type="ECO:0000256" key="1">
    <source>
        <dbReference type="ARBA" id="ARBA00023015"/>
    </source>
</evidence>
<keyword evidence="1" id="KW-0805">Transcription regulation</keyword>
<dbReference type="InterPro" id="IPR001387">
    <property type="entry name" value="Cro/C1-type_HTH"/>
</dbReference>
<dbReference type="CDD" id="cd00093">
    <property type="entry name" value="HTH_XRE"/>
    <property type="match status" value="1"/>
</dbReference>
<dbReference type="Gene3D" id="2.10.109.10">
    <property type="entry name" value="Umud Fragment, subunit A"/>
    <property type="match status" value="1"/>
</dbReference>
<dbReference type="SUPFAM" id="SSF47413">
    <property type="entry name" value="lambda repressor-like DNA-binding domains"/>
    <property type="match status" value="1"/>
</dbReference>
<feature type="domain" description="Peptidase S24/S26A/S26B/S26C" evidence="4">
    <location>
        <begin position="147"/>
        <end position="217"/>
    </location>
</feature>
<dbReference type="InterPro" id="IPR015927">
    <property type="entry name" value="Peptidase_S24_S26A/B/C"/>
</dbReference>
<evidence type="ECO:0000256" key="2">
    <source>
        <dbReference type="ARBA" id="ARBA00023125"/>
    </source>
</evidence>
<sequence length="237" mass="26568">MGSFALSASCVAAVDFGYAIIELKRQYIYSIFGKDFCAILCDKRNMEQTMTMDDFRRWLQDGLDRVGKTQSDLARHVGKPANYINKIFSENRKIGLEEYVEFAKFVGEPAIRIPILIRGKVGAGGHVHGLDAGVIGEVENTGDYPIDTSALEVEGDSMGEMIPDGSVIFYDTVYEYPQDLHINNICVVWRADGKVMVKRLLRGTRKDRWSLYSINGGAVEEDVFIDYVAKVTGVKFR</sequence>
<proteinExistence type="predicted"/>
<keyword evidence="2" id="KW-0238">DNA-binding</keyword>
<keyword evidence="6" id="KW-1185">Reference proteome</keyword>
<protein>
    <recommendedName>
        <fullName evidence="4">Peptidase S24/S26A/S26B/S26C domain-containing protein</fullName>
    </recommendedName>
</protein>
<dbReference type="InterPro" id="IPR036286">
    <property type="entry name" value="LexA/Signal_pep-like_sf"/>
</dbReference>
<organism evidence="5 6">
    <name type="scientific">Agrobacterium burrii</name>
    <dbReference type="NCBI Taxonomy" id="2815339"/>
    <lineage>
        <taxon>Bacteria</taxon>
        <taxon>Pseudomonadati</taxon>
        <taxon>Pseudomonadota</taxon>
        <taxon>Alphaproteobacteria</taxon>
        <taxon>Hyphomicrobiales</taxon>
        <taxon>Rhizobiaceae</taxon>
        <taxon>Rhizobium/Agrobacterium group</taxon>
        <taxon>Agrobacterium</taxon>
        <taxon>Agrobacterium tumefaciens complex</taxon>
    </lineage>
</organism>
<comment type="caution">
    <text evidence="5">The sequence shown here is derived from an EMBL/GenBank/DDBJ whole genome shotgun (WGS) entry which is preliminary data.</text>
</comment>
<name>A0ABS3EB09_9HYPH</name>
<evidence type="ECO:0000256" key="3">
    <source>
        <dbReference type="ARBA" id="ARBA00023163"/>
    </source>
</evidence>
<reference evidence="5 6" key="1">
    <citation type="submission" date="2021-03" db="EMBL/GenBank/DDBJ databases">
        <title>Whole genome sequence of Agrobacterium sp. strain Rnr.</title>
        <authorList>
            <person name="Mafakheri H."/>
            <person name="Taghavi S.M."/>
            <person name="Nemanja K."/>
            <person name="Osdaghi E."/>
        </authorList>
    </citation>
    <scope>NUCLEOTIDE SEQUENCE [LARGE SCALE GENOMIC DNA]</scope>
    <source>
        <strain evidence="5 6">Rnr</strain>
    </source>
</reference>
<accession>A0ABS3EB09</accession>
<keyword evidence="3" id="KW-0804">Transcription</keyword>